<dbReference type="InterPro" id="IPR017870">
    <property type="entry name" value="FeS_cluster_insertion_CS"/>
</dbReference>
<evidence type="ECO:0000313" key="3">
    <source>
        <dbReference type="Proteomes" id="UP000295662"/>
    </source>
</evidence>
<dbReference type="Pfam" id="PF01521">
    <property type="entry name" value="Fe-S_biosyn"/>
    <property type="match status" value="1"/>
</dbReference>
<dbReference type="PANTHER" id="PTHR43011">
    <property type="entry name" value="IRON-SULFUR CLUSTER ASSEMBLY 2 HOMOLOG, MITOCHONDRIAL"/>
    <property type="match status" value="1"/>
</dbReference>
<dbReference type="InterPro" id="IPR035903">
    <property type="entry name" value="HesB-like_dom_sf"/>
</dbReference>
<keyword evidence="3" id="KW-1185">Reference proteome</keyword>
<name>A0A4R7S547_9BACT</name>
<dbReference type="GO" id="GO:0051539">
    <property type="term" value="F:4 iron, 4 sulfur cluster binding"/>
    <property type="evidence" value="ECO:0007669"/>
    <property type="project" value="TreeGrafter"/>
</dbReference>
<dbReference type="NCBIfam" id="TIGR00049">
    <property type="entry name" value="iron-sulfur cluster assembly accessory protein"/>
    <property type="match status" value="1"/>
</dbReference>
<reference evidence="2 3" key="1">
    <citation type="submission" date="2019-03" db="EMBL/GenBank/DDBJ databases">
        <title>Genomic Encyclopedia of Archaeal and Bacterial Type Strains, Phase II (KMG-II): from individual species to whole genera.</title>
        <authorList>
            <person name="Goeker M."/>
        </authorList>
    </citation>
    <scope>NUCLEOTIDE SEQUENCE [LARGE SCALE GENOMIC DNA]</scope>
    <source>
        <strain evidence="2 3">ATCC 25309</strain>
    </source>
</reference>
<proteinExistence type="predicted"/>
<dbReference type="PANTHER" id="PTHR43011:SF1">
    <property type="entry name" value="IRON-SULFUR CLUSTER ASSEMBLY 2 HOMOLOG, MITOCHONDRIAL"/>
    <property type="match status" value="1"/>
</dbReference>
<evidence type="ECO:0000313" key="2">
    <source>
        <dbReference type="EMBL" id="TDU72999.1"/>
    </source>
</evidence>
<dbReference type="InterPro" id="IPR000361">
    <property type="entry name" value="ATAP_core_dom"/>
</dbReference>
<accession>A0A4R7S547</accession>
<dbReference type="PROSITE" id="PS01152">
    <property type="entry name" value="HESB"/>
    <property type="match status" value="1"/>
</dbReference>
<dbReference type="GO" id="GO:0051537">
    <property type="term" value="F:2 iron, 2 sulfur cluster binding"/>
    <property type="evidence" value="ECO:0007669"/>
    <property type="project" value="UniProtKB-ARBA"/>
</dbReference>
<organism evidence="2 3">
    <name type="scientific">Prosthecobacter fusiformis</name>
    <dbReference type="NCBI Taxonomy" id="48464"/>
    <lineage>
        <taxon>Bacteria</taxon>
        <taxon>Pseudomonadati</taxon>
        <taxon>Verrucomicrobiota</taxon>
        <taxon>Verrucomicrobiia</taxon>
        <taxon>Verrucomicrobiales</taxon>
        <taxon>Verrucomicrobiaceae</taxon>
        <taxon>Prosthecobacter</taxon>
    </lineage>
</organism>
<dbReference type="Proteomes" id="UP000295662">
    <property type="component" value="Unassembled WGS sequence"/>
</dbReference>
<dbReference type="Gene3D" id="2.60.300.12">
    <property type="entry name" value="HesB-like domain"/>
    <property type="match status" value="1"/>
</dbReference>
<sequence length="141" mass="14727">MESTPARLSQPPFTMTATAAPQAAPNYKLGNEKLIKVLPNAARKLTGLLTKQGRAENGALRVAVVGGGCSGLQYKMDLVDGPANRDIMVISGDVRVVIDPKSALFVSGSELDFSDDLQQGGFKVTNPNAIVTCSCGESFAA</sequence>
<feature type="domain" description="Core" evidence="1">
    <location>
        <begin position="35"/>
        <end position="136"/>
    </location>
</feature>
<dbReference type="InterPro" id="IPR016092">
    <property type="entry name" value="ATAP"/>
</dbReference>
<dbReference type="GO" id="GO:0005506">
    <property type="term" value="F:iron ion binding"/>
    <property type="evidence" value="ECO:0007669"/>
    <property type="project" value="TreeGrafter"/>
</dbReference>
<dbReference type="EMBL" id="SOCA01000002">
    <property type="protein sequence ID" value="TDU72999.1"/>
    <property type="molecule type" value="Genomic_DNA"/>
</dbReference>
<evidence type="ECO:0000259" key="1">
    <source>
        <dbReference type="Pfam" id="PF01521"/>
    </source>
</evidence>
<dbReference type="AlphaFoldDB" id="A0A4R7S547"/>
<gene>
    <name evidence="2" type="ORF">EI77_01465</name>
</gene>
<comment type="caution">
    <text evidence="2">The sequence shown here is derived from an EMBL/GenBank/DDBJ whole genome shotgun (WGS) entry which is preliminary data.</text>
</comment>
<dbReference type="SUPFAM" id="SSF89360">
    <property type="entry name" value="HesB-like domain"/>
    <property type="match status" value="1"/>
</dbReference>
<dbReference type="GO" id="GO:0016226">
    <property type="term" value="P:iron-sulfur cluster assembly"/>
    <property type="evidence" value="ECO:0007669"/>
    <property type="project" value="InterPro"/>
</dbReference>
<protein>
    <submittedName>
        <fullName evidence="2">Iron-sulfur cluster assembly protein</fullName>
    </submittedName>
</protein>